<reference evidence="11" key="1">
    <citation type="journal article" date="2019" name="Int. J. Syst. Evol. Microbiol.">
        <title>The Global Catalogue of Microorganisms (GCM) 10K type strain sequencing project: providing services to taxonomists for standard genome sequencing and annotation.</title>
        <authorList>
            <consortium name="The Broad Institute Genomics Platform"/>
            <consortium name="The Broad Institute Genome Sequencing Center for Infectious Disease"/>
            <person name="Wu L."/>
            <person name="Ma J."/>
        </authorList>
    </citation>
    <scope>NUCLEOTIDE SEQUENCE [LARGE SCALE GENOMIC DNA]</scope>
    <source>
        <strain evidence="11">CGMCC 1.15420</strain>
    </source>
</reference>
<dbReference type="PANTHER" id="PTHR24221:SF397">
    <property type="entry name" value="ABC TRANSPORTER, ATP-BINDING TRANSMEMBRANE PROTEIN"/>
    <property type="match status" value="1"/>
</dbReference>
<dbReference type="Gene3D" id="3.40.50.300">
    <property type="entry name" value="P-loop containing nucleotide triphosphate hydrolases"/>
    <property type="match status" value="1"/>
</dbReference>
<dbReference type="GO" id="GO:0005524">
    <property type="term" value="F:ATP binding"/>
    <property type="evidence" value="ECO:0007669"/>
    <property type="project" value="UniProtKB-KW"/>
</dbReference>
<protein>
    <submittedName>
        <fullName evidence="10">ABC transporter ATP-binding protein</fullName>
    </submittedName>
</protein>
<evidence type="ECO:0000259" key="9">
    <source>
        <dbReference type="PROSITE" id="PS50929"/>
    </source>
</evidence>
<dbReference type="PROSITE" id="PS50929">
    <property type="entry name" value="ABC_TM1F"/>
    <property type="match status" value="1"/>
</dbReference>
<dbReference type="InterPro" id="IPR003593">
    <property type="entry name" value="AAA+_ATPase"/>
</dbReference>
<feature type="transmembrane region" description="Helical" evidence="7">
    <location>
        <begin position="66"/>
        <end position="86"/>
    </location>
</feature>
<feature type="transmembrane region" description="Helical" evidence="7">
    <location>
        <begin position="178"/>
        <end position="198"/>
    </location>
</feature>
<feature type="domain" description="ABC transmembrane type-1" evidence="9">
    <location>
        <begin position="1"/>
        <end position="234"/>
    </location>
</feature>
<comment type="subcellular location">
    <subcellularLocation>
        <location evidence="1">Cell membrane</location>
        <topology evidence="1">Multi-pass membrane protein</topology>
    </subcellularLocation>
</comment>
<proteinExistence type="predicted"/>
<dbReference type="Gene3D" id="1.20.1560.10">
    <property type="entry name" value="ABC transporter type 1, transmembrane domain"/>
    <property type="match status" value="1"/>
</dbReference>
<evidence type="ECO:0000256" key="3">
    <source>
        <dbReference type="ARBA" id="ARBA00022741"/>
    </source>
</evidence>
<evidence type="ECO:0000313" key="10">
    <source>
        <dbReference type="EMBL" id="GGG20517.1"/>
    </source>
</evidence>
<dbReference type="CDD" id="cd07346">
    <property type="entry name" value="ABC_6TM_exporters"/>
    <property type="match status" value="1"/>
</dbReference>
<dbReference type="InterPro" id="IPR017871">
    <property type="entry name" value="ABC_transporter-like_CS"/>
</dbReference>
<feature type="transmembrane region" description="Helical" evidence="7">
    <location>
        <begin position="93"/>
        <end position="110"/>
    </location>
</feature>
<feature type="transmembrane region" description="Helical" evidence="7">
    <location>
        <begin position="210"/>
        <end position="229"/>
    </location>
</feature>
<organism evidence="10 11">
    <name type="scientific">Paenibacillus aceti</name>
    <dbReference type="NCBI Taxonomy" id="1820010"/>
    <lineage>
        <taxon>Bacteria</taxon>
        <taxon>Bacillati</taxon>
        <taxon>Bacillota</taxon>
        <taxon>Bacilli</taxon>
        <taxon>Bacillales</taxon>
        <taxon>Paenibacillaceae</taxon>
        <taxon>Paenibacillus</taxon>
    </lineage>
</organism>
<feature type="domain" description="ABC transporter" evidence="8">
    <location>
        <begin position="265"/>
        <end position="507"/>
    </location>
</feature>
<keyword evidence="5 7" id="KW-1133">Transmembrane helix</keyword>
<dbReference type="Pfam" id="PF00664">
    <property type="entry name" value="ABC_membrane"/>
    <property type="match status" value="1"/>
</dbReference>
<evidence type="ECO:0000259" key="8">
    <source>
        <dbReference type="PROSITE" id="PS50893"/>
    </source>
</evidence>
<dbReference type="InterPro" id="IPR039421">
    <property type="entry name" value="Type_1_exporter"/>
</dbReference>
<dbReference type="SUPFAM" id="SSF90123">
    <property type="entry name" value="ABC transporter transmembrane region"/>
    <property type="match status" value="1"/>
</dbReference>
<dbReference type="PANTHER" id="PTHR24221">
    <property type="entry name" value="ATP-BINDING CASSETTE SUB-FAMILY B"/>
    <property type="match status" value="1"/>
</dbReference>
<dbReference type="SMART" id="SM00382">
    <property type="entry name" value="AAA"/>
    <property type="match status" value="1"/>
</dbReference>
<accession>A0ABQ1W8M2</accession>
<dbReference type="EMBL" id="BMIW01000076">
    <property type="protein sequence ID" value="GGG20517.1"/>
    <property type="molecule type" value="Genomic_DNA"/>
</dbReference>
<dbReference type="InterPro" id="IPR036640">
    <property type="entry name" value="ABC1_TM_sf"/>
</dbReference>
<comment type="caution">
    <text evidence="10">The sequence shown here is derived from an EMBL/GenBank/DDBJ whole genome shotgun (WGS) entry which is preliminary data.</text>
</comment>
<dbReference type="SUPFAM" id="SSF52540">
    <property type="entry name" value="P-loop containing nucleoside triphosphate hydrolases"/>
    <property type="match status" value="1"/>
</dbReference>
<dbReference type="PROSITE" id="PS50893">
    <property type="entry name" value="ABC_TRANSPORTER_2"/>
    <property type="match status" value="1"/>
</dbReference>
<evidence type="ECO:0000256" key="1">
    <source>
        <dbReference type="ARBA" id="ARBA00004651"/>
    </source>
</evidence>
<keyword evidence="3" id="KW-0547">Nucleotide-binding</keyword>
<evidence type="ECO:0000256" key="4">
    <source>
        <dbReference type="ARBA" id="ARBA00022840"/>
    </source>
</evidence>
<dbReference type="Pfam" id="PF00005">
    <property type="entry name" value="ABC_tran"/>
    <property type="match status" value="1"/>
</dbReference>
<dbReference type="InterPro" id="IPR011527">
    <property type="entry name" value="ABC1_TM_dom"/>
</dbReference>
<evidence type="ECO:0000256" key="2">
    <source>
        <dbReference type="ARBA" id="ARBA00022692"/>
    </source>
</evidence>
<dbReference type="InterPro" id="IPR027417">
    <property type="entry name" value="P-loop_NTPase"/>
</dbReference>
<gene>
    <name evidence="10" type="ORF">GCM10010913_48460</name>
</gene>
<dbReference type="PROSITE" id="PS00211">
    <property type="entry name" value="ABC_TRANSPORTER_1"/>
    <property type="match status" value="1"/>
</dbReference>
<dbReference type="InterPro" id="IPR003439">
    <property type="entry name" value="ABC_transporter-like_ATP-bd"/>
</dbReference>
<evidence type="ECO:0000256" key="7">
    <source>
        <dbReference type="SAM" id="Phobius"/>
    </source>
</evidence>
<keyword evidence="11" id="KW-1185">Reference proteome</keyword>
<keyword evidence="6 7" id="KW-0472">Membrane</keyword>
<name>A0ABQ1W8M2_9BACL</name>
<evidence type="ECO:0000313" key="11">
    <source>
        <dbReference type="Proteomes" id="UP000608420"/>
    </source>
</evidence>
<sequence length="527" mass="58113">MKIISHAASTTLAHHSAYQILESMRVRIAERLMKAPLGTVQNESVGKLKNVMIDRVETIELPLAHIIPEGISNLLLPICVFAYLLFIDWRMAFAALITVPIAAISFAYLMKSFNKQYASYMESSNHVNSVIVEYVEGIEVIKTFNQSSSSYEKFEQAIQAFKDYTLGWFRSTWKLMNFSNAVLPSTLLGTVPIGMYLYQTGILGPSELAMCFILCLGIVGPLTSFTLFVNNAKTIEYAVMEVSEFLQLEALENASEQVQFDHYGVIFHDVSFSYSTPPQDAGSAQNKVLRSINLTFPEGSFTALVGPSGSGKSTIAKLIARFWDVTEGEISIGNVPLKQVPLDQLANTISYVSQDNFLFNCSLMDNIRLGNPDATDEEVIAAAKAACCHDFIEQLEHGYDSLAGEVGGKLSGGEKQRVAIARAMLKNAPIIILDEATAFTDPENEEKLQQSIAALTKEKSLFVIAHRLSTIQHADQIIVLNYGQIESTGSHNQLLQTCELYRHMWEAHIGAKAWSASSNAKEVHANG</sequence>
<evidence type="ECO:0000256" key="5">
    <source>
        <dbReference type="ARBA" id="ARBA00022989"/>
    </source>
</evidence>
<keyword evidence="2 7" id="KW-0812">Transmembrane</keyword>
<evidence type="ECO:0000256" key="6">
    <source>
        <dbReference type="ARBA" id="ARBA00023136"/>
    </source>
</evidence>
<keyword evidence="4 10" id="KW-0067">ATP-binding</keyword>
<dbReference type="Proteomes" id="UP000608420">
    <property type="component" value="Unassembled WGS sequence"/>
</dbReference>